<dbReference type="Proteomes" id="UP000504633">
    <property type="component" value="Unplaced"/>
</dbReference>
<feature type="domain" description="BZIP" evidence="2">
    <location>
        <begin position="592"/>
        <end position="655"/>
    </location>
</feature>
<dbReference type="GeneID" id="111595710"/>
<keyword evidence="3" id="KW-1185">Reference proteome</keyword>
<feature type="region of interest" description="Disordered" evidence="1">
    <location>
        <begin position="563"/>
        <end position="632"/>
    </location>
</feature>
<dbReference type="InterPro" id="IPR004827">
    <property type="entry name" value="bZIP"/>
</dbReference>
<feature type="compositionally biased region" description="Basic and acidic residues" evidence="1">
    <location>
        <begin position="615"/>
        <end position="632"/>
    </location>
</feature>
<dbReference type="OMA" id="RQDMSGA"/>
<protein>
    <submittedName>
        <fullName evidence="4">Uncharacterized protein LOC111595710</fullName>
    </submittedName>
</protein>
<gene>
    <name evidence="4" type="primary">LOC111595710</name>
</gene>
<evidence type="ECO:0000256" key="1">
    <source>
        <dbReference type="SAM" id="MobiDB-lite"/>
    </source>
</evidence>
<dbReference type="RefSeq" id="XP_023165326.2">
    <property type="nucleotide sequence ID" value="XM_023309558.2"/>
</dbReference>
<evidence type="ECO:0000313" key="4">
    <source>
        <dbReference type="RefSeq" id="XP_023165326.2"/>
    </source>
</evidence>
<evidence type="ECO:0000313" key="3">
    <source>
        <dbReference type="Proteomes" id="UP000504633"/>
    </source>
</evidence>
<evidence type="ECO:0000259" key="2">
    <source>
        <dbReference type="PROSITE" id="PS50217"/>
    </source>
</evidence>
<dbReference type="AlphaFoldDB" id="A0A6J1LGE5"/>
<dbReference type="GO" id="GO:0003700">
    <property type="term" value="F:DNA-binding transcription factor activity"/>
    <property type="evidence" value="ECO:0007669"/>
    <property type="project" value="InterPro"/>
</dbReference>
<accession>A0A6J1LGE5</accession>
<reference evidence="4" key="1">
    <citation type="submission" date="2025-08" db="UniProtKB">
        <authorList>
            <consortium name="RefSeq"/>
        </authorList>
    </citation>
    <scope>IDENTIFICATION</scope>
    <source>
        <strain evidence="4">15085-1641.00</strain>
        <tissue evidence="4">Whole body</tissue>
    </source>
</reference>
<feature type="compositionally biased region" description="Basic and acidic residues" evidence="1">
    <location>
        <begin position="588"/>
        <end position="604"/>
    </location>
</feature>
<organism evidence="3 4">
    <name type="scientific">Drosophila hydei</name>
    <name type="common">Fruit fly</name>
    <dbReference type="NCBI Taxonomy" id="7224"/>
    <lineage>
        <taxon>Eukaryota</taxon>
        <taxon>Metazoa</taxon>
        <taxon>Ecdysozoa</taxon>
        <taxon>Arthropoda</taxon>
        <taxon>Hexapoda</taxon>
        <taxon>Insecta</taxon>
        <taxon>Pterygota</taxon>
        <taxon>Neoptera</taxon>
        <taxon>Endopterygota</taxon>
        <taxon>Diptera</taxon>
        <taxon>Brachycera</taxon>
        <taxon>Muscomorpha</taxon>
        <taxon>Ephydroidea</taxon>
        <taxon>Drosophilidae</taxon>
        <taxon>Drosophila</taxon>
    </lineage>
</organism>
<dbReference type="KEGG" id="dhe:111595710"/>
<sequence>MIQEPARVQATTYEAHEKQSNVATTGERIYSSNCNCSQKRTERIVPTKDSPMLTTSNSTTIPIVINTQPNPRIILIKVPTHCNSSNNSKSNRTEQSAPRTRLIRIPFLPGSVPTTASLNRALTSASSSVNFTTSATASRIVTPTSRIPLTGTIYPQEPCSSSLVSQVNQVVNGQMVGPPTVQTVTQTVQVSSTPQTLASMAGIQLTGADMQSHQDMSGAMPTATVEEIDVPVFIDEFLQNIETTSSTSNSGKSEEFEKEINSETDIFDFDFDINLIAEDHIERKEMDQCNRDLDSICSDNIYDLSGMGEFEIQQLESAVEPAIDMGSMCNNIDIGSNLYEDLDFGSILTSDANPMLANFSQGSIPYSSSQTKYIEELPIPADENSRENYYGCSQQSLGFGLGPLVGINEDVCSAVVVPETLSNPCLGVKRTASAASLFSTIEPTPQKRSKLFLNINKSQISSSDVMNTPDIIDIIDDLNTASNISNHDQIYEELRSAEDNPALTQLPDFSAPGTPNSTYSISTSTSHVPTCQTGFAGLITAPVSPAFSTVSTSALSVATSINDSVKRKRGRPAKEHADGPDPELMSRMTEEEAKAYRDRLKNNEASRVSRKKTRNREEEEKREEEALQARNDELNADLKRLLRRTKRIADFLEKNFHINSTYIKPEPEH</sequence>
<proteinExistence type="predicted"/>
<dbReference type="OrthoDB" id="6624782at2759"/>
<dbReference type="PROSITE" id="PS50217">
    <property type="entry name" value="BZIP"/>
    <property type="match status" value="1"/>
</dbReference>
<name>A0A6J1LGE5_DROHY</name>